<dbReference type="EMBL" id="GGMR01001937">
    <property type="protein sequence ID" value="MBY14556.1"/>
    <property type="molecule type" value="Transcribed_RNA"/>
</dbReference>
<feature type="domain" description="THAP9-like helix-turn-helix" evidence="2">
    <location>
        <begin position="51"/>
        <end position="110"/>
    </location>
</feature>
<keyword evidence="1" id="KW-0175">Coiled coil</keyword>
<accession>A0A2S2NCP3</accession>
<sequence length="110" mass="13008">MFIDVGVQTKLTGQELDTTINNLRREKKILQQKLIRSDNRVNNLEKMLQLLRKNNLIEDVVEDIFKNQFSSSLPFTLFQNEIVNIKNQANDKSYSEEIREFCLTLHFYSP</sequence>
<evidence type="ECO:0000259" key="2">
    <source>
        <dbReference type="Pfam" id="PF12017"/>
    </source>
</evidence>
<gene>
    <name evidence="3" type="ORF">g.37021</name>
</gene>
<evidence type="ECO:0000313" key="3">
    <source>
        <dbReference type="EMBL" id="MBY14556.1"/>
    </source>
</evidence>
<name>A0A2S2NCP3_SCHGA</name>
<dbReference type="Pfam" id="PF12017">
    <property type="entry name" value="Tnp_P_element"/>
    <property type="match status" value="1"/>
</dbReference>
<reference evidence="3" key="1">
    <citation type="submission" date="2018-04" db="EMBL/GenBank/DDBJ databases">
        <title>Transcriptome of Schizaphis graminum biotype I.</title>
        <authorList>
            <person name="Scully E.D."/>
            <person name="Geib S.M."/>
            <person name="Palmer N.A."/>
            <person name="Koch K."/>
            <person name="Bradshaw J."/>
            <person name="Heng-Moss T."/>
            <person name="Sarath G."/>
        </authorList>
    </citation>
    <scope>NUCLEOTIDE SEQUENCE</scope>
</reference>
<feature type="coiled-coil region" evidence="1">
    <location>
        <begin position="13"/>
        <end position="54"/>
    </location>
</feature>
<dbReference type="InterPro" id="IPR021896">
    <property type="entry name" value="THAP9-like_HTH"/>
</dbReference>
<proteinExistence type="predicted"/>
<organism evidence="3">
    <name type="scientific">Schizaphis graminum</name>
    <name type="common">Green bug aphid</name>
    <dbReference type="NCBI Taxonomy" id="13262"/>
    <lineage>
        <taxon>Eukaryota</taxon>
        <taxon>Metazoa</taxon>
        <taxon>Ecdysozoa</taxon>
        <taxon>Arthropoda</taxon>
        <taxon>Hexapoda</taxon>
        <taxon>Insecta</taxon>
        <taxon>Pterygota</taxon>
        <taxon>Neoptera</taxon>
        <taxon>Paraneoptera</taxon>
        <taxon>Hemiptera</taxon>
        <taxon>Sternorrhyncha</taxon>
        <taxon>Aphidomorpha</taxon>
        <taxon>Aphidoidea</taxon>
        <taxon>Aphididae</taxon>
        <taxon>Aphidini</taxon>
        <taxon>Schizaphis</taxon>
    </lineage>
</organism>
<dbReference type="AlphaFoldDB" id="A0A2S2NCP3"/>
<evidence type="ECO:0000256" key="1">
    <source>
        <dbReference type="SAM" id="Coils"/>
    </source>
</evidence>
<protein>
    <recommendedName>
        <fullName evidence="2">THAP9-like helix-turn-helix domain-containing protein</fullName>
    </recommendedName>
</protein>